<name>A0ACB6RSR3_9PLEO</name>
<dbReference type="EMBL" id="MU006731">
    <property type="protein sequence ID" value="KAF2624430.1"/>
    <property type="molecule type" value="Genomic_DNA"/>
</dbReference>
<organism evidence="1 2">
    <name type="scientific">Macroventuria anomochaeta</name>
    <dbReference type="NCBI Taxonomy" id="301207"/>
    <lineage>
        <taxon>Eukaryota</taxon>
        <taxon>Fungi</taxon>
        <taxon>Dikarya</taxon>
        <taxon>Ascomycota</taxon>
        <taxon>Pezizomycotina</taxon>
        <taxon>Dothideomycetes</taxon>
        <taxon>Pleosporomycetidae</taxon>
        <taxon>Pleosporales</taxon>
        <taxon>Pleosporineae</taxon>
        <taxon>Didymellaceae</taxon>
        <taxon>Macroventuria</taxon>
    </lineage>
</organism>
<protein>
    <submittedName>
        <fullName evidence="1">Uncharacterized protein</fullName>
    </submittedName>
</protein>
<dbReference type="Proteomes" id="UP000799754">
    <property type="component" value="Unassembled WGS sequence"/>
</dbReference>
<evidence type="ECO:0000313" key="1">
    <source>
        <dbReference type="EMBL" id="KAF2624430.1"/>
    </source>
</evidence>
<gene>
    <name evidence="1" type="ORF">BU25DRAFT_161090</name>
</gene>
<reference evidence="1" key="1">
    <citation type="journal article" date="2020" name="Stud. Mycol.">
        <title>101 Dothideomycetes genomes: a test case for predicting lifestyles and emergence of pathogens.</title>
        <authorList>
            <person name="Haridas S."/>
            <person name="Albert R."/>
            <person name="Binder M."/>
            <person name="Bloem J."/>
            <person name="Labutti K."/>
            <person name="Salamov A."/>
            <person name="Andreopoulos B."/>
            <person name="Baker S."/>
            <person name="Barry K."/>
            <person name="Bills G."/>
            <person name="Bluhm B."/>
            <person name="Cannon C."/>
            <person name="Castanera R."/>
            <person name="Culley D."/>
            <person name="Daum C."/>
            <person name="Ezra D."/>
            <person name="Gonzalez J."/>
            <person name="Henrissat B."/>
            <person name="Kuo A."/>
            <person name="Liang C."/>
            <person name="Lipzen A."/>
            <person name="Lutzoni F."/>
            <person name="Magnuson J."/>
            <person name="Mondo S."/>
            <person name="Nolan M."/>
            <person name="Ohm R."/>
            <person name="Pangilinan J."/>
            <person name="Park H.-J."/>
            <person name="Ramirez L."/>
            <person name="Alfaro M."/>
            <person name="Sun H."/>
            <person name="Tritt A."/>
            <person name="Yoshinaga Y."/>
            <person name="Zwiers L.-H."/>
            <person name="Turgeon B."/>
            <person name="Goodwin S."/>
            <person name="Spatafora J."/>
            <person name="Crous P."/>
            <person name="Grigoriev I."/>
        </authorList>
    </citation>
    <scope>NUCLEOTIDE SEQUENCE</scope>
    <source>
        <strain evidence="1">CBS 525.71</strain>
    </source>
</reference>
<accession>A0ACB6RSR3</accession>
<proteinExistence type="predicted"/>
<evidence type="ECO:0000313" key="2">
    <source>
        <dbReference type="Proteomes" id="UP000799754"/>
    </source>
</evidence>
<sequence>MYPHTPLFDINSMVNRLNDENNVLKAQLHSLTDRVSHLEVENAHLRSLIARSPPPPPSPAAQVYATPSDNAMHLPMVVESLAVMQEHFRRQGTLKQCSTTACHRYAFDQICFREGHMAWCHPHNRIITRTYTSCSVKAEERGDCMPVSWEDRHDWAEIVARAFRDGKIGHKGLESGFLKHLLFSPIYGPQRTGPPVSLPQGQYPHGDWA</sequence>
<comment type="caution">
    <text evidence="1">The sequence shown here is derived from an EMBL/GenBank/DDBJ whole genome shotgun (WGS) entry which is preliminary data.</text>
</comment>
<keyword evidence="2" id="KW-1185">Reference proteome</keyword>